<proteinExistence type="predicted"/>
<sequence>MIPCIVRSCLRLLAWNHRPPCRSRHGGSMSGSGPERYGGCASPVHVWPSVAVALPLERAGDGGVPSGLPGYGLLPSPDILVAKLLARGVLFSPDRLLRGNWVQPVRCGRLGCSWVTRGRESGSQRFVASGLGEEGSRKVQAICLQLDGWIMI</sequence>
<comment type="caution">
    <text evidence="1">The sequence shown here is derived from an EMBL/GenBank/DDBJ whole genome shotgun (WGS) entry which is preliminary data.</text>
</comment>
<reference evidence="1" key="1">
    <citation type="submission" date="2020-10" db="EMBL/GenBank/DDBJ databases">
        <authorList>
            <person name="Han B."/>
            <person name="Lu T."/>
            <person name="Zhao Q."/>
            <person name="Huang X."/>
            <person name="Zhao Y."/>
        </authorList>
    </citation>
    <scope>NUCLEOTIDE SEQUENCE</scope>
</reference>
<evidence type="ECO:0000313" key="1">
    <source>
        <dbReference type="EMBL" id="CAD6244422.1"/>
    </source>
</evidence>
<name>A0A811PNL4_9POAL</name>
<dbReference type="EMBL" id="CAJGYO010000007">
    <property type="protein sequence ID" value="CAD6244422.1"/>
    <property type="molecule type" value="Genomic_DNA"/>
</dbReference>
<evidence type="ECO:0000313" key="2">
    <source>
        <dbReference type="Proteomes" id="UP000604825"/>
    </source>
</evidence>
<accession>A0A811PNL4</accession>
<dbReference type="AlphaFoldDB" id="A0A811PNL4"/>
<organism evidence="1 2">
    <name type="scientific">Miscanthus lutarioriparius</name>
    <dbReference type="NCBI Taxonomy" id="422564"/>
    <lineage>
        <taxon>Eukaryota</taxon>
        <taxon>Viridiplantae</taxon>
        <taxon>Streptophyta</taxon>
        <taxon>Embryophyta</taxon>
        <taxon>Tracheophyta</taxon>
        <taxon>Spermatophyta</taxon>
        <taxon>Magnoliopsida</taxon>
        <taxon>Liliopsida</taxon>
        <taxon>Poales</taxon>
        <taxon>Poaceae</taxon>
        <taxon>PACMAD clade</taxon>
        <taxon>Panicoideae</taxon>
        <taxon>Andropogonodae</taxon>
        <taxon>Andropogoneae</taxon>
        <taxon>Saccharinae</taxon>
        <taxon>Miscanthus</taxon>
    </lineage>
</organism>
<dbReference type="Proteomes" id="UP000604825">
    <property type="component" value="Unassembled WGS sequence"/>
</dbReference>
<protein>
    <submittedName>
        <fullName evidence="1">Uncharacterized protein</fullName>
    </submittedName>
</protein>
<gene>
    <name evidence="1" type="ORF">NCGR_LOCUS29121</name>
</gene>
<keyword evidence="2" id="KW-1185">Reference proteome</keyword>